<dbReference type="EMBL" id="JAGTPW010000001">
    <property type="protein sequence ID" value="MBR8643845.1"/>
    <property type="molecule type" value="Genomic_DNA"/>
</dbReference>
<evidence type="ECO:0000313" key="2">
    <source>
        <dbReference type="Proteomes" id="UP000680045"/>
    </source>
</evidence>
<reference evidence="1" key="1">
    <citation type="submission" date="2021-04" db="EMBL/GenBank/DDBJ databases">
        <title>Whole genome sequencing of Enterococci isolates from hospitalized patients.</title>
        <authorList>
            <person name="Ogoti B.M."/>
            <person name="Onyambu F.G."/>
        </authorList>
    </citation>
    <scope>NUCLEOTIDE SEQUENCE</scope>
    <source>
        <strain evidence="1">242</strain>
    </source>
</reference>
<protein>
    <submittedName>
        <fullName evidence="1">Uncharacterized protein</fullName>
    </submittedName>
</protein>
<proteinExistence type="predicted"/>
<accession>A0A941J5U7</accession>
<dbReference type="Proteomes" id="UP000680045">
    <property type="component" value="Unassembled WGS sequence"/>
</dbReference>
<comment type="caution">
    <text evidence="1">The sequence shown here is derived from an EMBL/GenBank/DDBJ whole genome shotgun (WGS) entry which is preliminary data.</text>
</comment>
<evidence type="ECO:0000313" key="1">
    <source>
        <dbReference type="EMBL" id="MBR8643845.1"/>
    </source>
</evidence>
<sequence>MHRKLVSILKNENVSREEVIAAVNKVKDISGALVLKVIGKGKYAHEMLATYLTTKKR</sequence>
<dbReference type="AlphaFoldDB" id="A0A941J5U7"/>
<name>A0A941J5U7_9BACI</name>
<gene>
    <name evidence="1" type="ORF">KEH51_00945</name>
</gene>
<organism evidence="1 2">
    <name type="scientific">Peribacillus frigoritolerans</name>
    <dbReference type="NCBI Taxonomy" id="450367"/>
    <lineage>
        <taxon>Bacteria</taxon>
        <taxon>Bacillati</taxon>
        <taxon>Bacillota</taxon>
        <taxon>Bacilli</taxon>
        <taxon>Bacillales</taxon>
        <taxon>Bacillaceae</taxon>
        <taxon>Peribacillus</taxon>
    </lineage>
</organism>